<dbReference type="InterPro" id="IPR036890">
    <property type="entry name" value="HATPase_C_sf"/>
</dbReference>
<proteinExistence type="predicted"/>
<dbReference type="PANTHER" id="PTHR43547">
    <property type="entry name" value="TWO-COMPONENT HISTIDINE KINASE"/>
    <property type="match status" value="1"/>
</dbReference>
<dbReference type="InterPro" id="IPR005467">
    <property type="entry name" value="His_kinase_dom"/>
</dbReference>
<dbReference type="Proteomes" id="UP000297597">
    <property type="component" value="Unassembled WGS sequence"/>
</dbReference>
<dbReference type="EMBL" id="QFFZ01000053">
    <property type="protein sequence ID" value="TEB09273.1"/>
    <property type="molecule type" value="Genomic_DNA"/>
</dbReference>
<dbReference type="Pfam" id="PF02518">
    <property type="entry name" value="HATPase_c"/>
    <property type="match status" value="1"/>
</dbReference>
<organism evidence="9 10">
    <name type="scientific">Pelotomaculum propionicicum</name>
    <dbReference type="NCBI Taxonomy" id="258475"/>
    <lineage>
        <taxon>Bacteria</taxon>
        <taxon>Bacillati</taxon>
        <taxon>Bacillota</taxon>
        <taxon>Clostridia</taxon>
        <taxon>Eubacteriales</taxon>
        <taxon>Desulfotomaculaceae</taxon>
        <taxon>Pelotomaculum</taxon>
    </lineage>
</organism>
<dbReference type="InterPro" id="IPR039506">
    <property type="entry name" value="SPOB_a"/>
</dbReference>
<dbReference type="OrthoDB" id="1677679at2"/>
<feature type="domain" description="Histidine kinase" evidence="8">
    <location>
        <begin position="356"/>
        <end position="457"/>
    </location>
</feature>
<dbReference type="SUPFAM" id="SSF55874">
    <property type="entry name" value="ATPase domain of HSP90 chaperone/DNA topoisomerase II/histidine kinase"/>
    <property type="match status" value="1"/>
</dbReference>
<dbReference type="SMART" id="SM00387">
    <property type="entry name" value="HATPase_c"/>
    <property type="match status" value="1"/>
</dbReference>
<name>A0A4Y7RK99_9FIRM</name>
<comment type="catalytic activity">
    <reaction evidence="1">
        <text>ATP + protein L-histidine = ADP + protein N-phospho-L-histidine.</text>
        <dbReference type="EC" id="2.7.13.3"/>
    </reaction>
</comment>
<feature type="transmembrane region" description="Helical" evidence="7">
    <location>
        <begin position="58"/>
        <end position="77"/>
    </location>
</feature>
<evidence type="ECO:0000313" key="10">
    <source>
        <dbReference type="Proteomes" id="UP000297597"/>
    </source>
</evidence>
<dbReference type="InterPro" id="IPR003594">
    <property type="entry name" value="HATPase_dom"/>
</dbReference>
<feature type="transmembrane region" description="Helical" evidence="7">
    <location>
        <begin position="84"/>
        <end position="103"/>
    </location>
</feature>
<dbReference type="Gene3D" id="1.10.287.130">
    <property type="match status" value="1"/>
</dbReference>
<dbReference type="PANTHER" id="PTHR43547:SF10">
    <property type="entry name" value="SENSOR HISTIDINE KINASE DCUS"/>
    <property type="match status" value="1"/>
</dbReference>
<keyword evidence="6" id="KW-0902">Two-component regulatory system</keyword>
<evidence type="ECO:0000256" key="4">
    <source>
        <dbReference type="ARBA" id="ARBA00022679"/>
    </source>
</evidence>
<accession>A0A4Y7RK99</accession>
<evidence type="ECO:0000256" key="6">
    <source>
        <dbReference type="ARBA" id="ARBA00023012"/>
    </source>
</evidence>
<dbReference type="EC" id="2.7.13.3" evidence="2"/>
<protein>
    <recommendedName>
        <fullName evidence="2">histidine kinase</fullName>
        <ecNumber evidence="2">2.7.13.3</ecNumber>
    </recommendedName>
</protein>
<feature type="transmembrane region" description="Helical" evidence="7">
    <location>
        <begin position="123"/>
        <end position="142"/>
    </location>
</feature>
<dbReference type="InterPro" id="IPR016120">
    <property type="entry name" value="Sig_transdc_His_kin_SpoOB"/>
</dbReference>
<reference evidence="9 10" key="1">
    <citation type="journal article" date="2018" name="Environ. Microbiol.">
        <title>Novel energy conservation strategies and behaviour of Pelotomaculum schinkii driving syntrophic propionate catabolism.</title>
        <authorList>
            <person name="Hidalgo-Ahumada C.A.P."/>
            <person name="Nobu M.K."/>
            <person name="Narihiro T."/>
            <person name="Tamaki H."/>
            <person name="Liu W.T."/>
            <person name="Kamagata Y."/>
            <person name="Stams A.J.M."/>
            <person name="Imachi H."/>
            <person name="Sousa D.Z."/>
        </authorList>
    </citation>
    <scope>NUCLEOTIDE SEQUENCE [LARGE SCALE GENOMIC DNA]</scope>
    <source>
        <strain evidence="9 10">MGP</strain>
    </source>
</reference>
<evidence type="ECO:0000256" key="3">
    <source>
        <dbReference type="ARBA" id="ARBA00022553"/>
    </source>
</evidence>
<sequence>MDHMTVLQLLLISLPEAILVAALGITIAGFSPRLKQLFIIGIFHALVSYIVRSSQVPFGLHTIILLLAFILIIYAVTRLSLITSALAGLAGLTVFAVAEMLIVPQLLKITGYTYVQALNDPVLRIYFFLPEAAAIILIIIFFRRYRIDILTYWKKVKQTGGFTMSRDEDMLDEDFYIKQYFPLIALVLCPILLLALLNSTFFLSRTGGISDSYLNIFTTFISLAVVVLAGLSAVAIKRIAKVVEVECTAKQTAETIFRMEELINSIRKQRHDFNHHLQAVYGLLEVGSSREARDYIRNTFSTITTHGELIKTDNHEISAMLYTKIGLAEAKNINLEVLINCSLKDLPLKSGEANSVLGNLIDNAMDAVERAPGERCHINVEITKSSSEFVFTVANPGKPIEPETINKIFEPNFSTKKDRQGLGLAIVKKLVERCNGSVSVSSNSGETIFTVRLPAKK</sequence>
<dbReference type="PROSITE" id="PS50109">
    <property type="entry name" value="HIS_KIN"/>
    <property type="match status" value="1"/>
</dbReference>
<evidence type="ECO:0000259" key="8">
    <source>
        <dbReference type="PROSITE" id="PS50109"/>
    </source>
</evidence>
<dbReference type="GO" id="GO:0000155">
    <property type="term" value="F:phosphorelay sensor kinase activity"/>
    <property type="evidence" value="ECO:0007669"/>
    <property type="project" value="InterPro"/>
</dbReference>
<evidence type="ECO:0000256" key="1">
    <source>
        <dbReference type="ARBA" id="ARBA00000085"/>
    </source>
</evidence>
<dbReference type="AlphaFoldDB" id="A0A4Y7RK99"/>
<dbReference type="PRINTS" id="PR00344">
    <property type="entry name" value="BCTRLSENSOR"/>
</dbReference>
<keyword evidence="7" id="KW-1133">Transmembrane helix</keyword>
<gene>
    <name evidence="9" type="primary">citS</name>
    <name evidence="9" type="ORF">Pmgp_03262</name>
</gene>
<comment type="caution">
    <text evidence="9">The sequence shown here is derived from an EMBL/GenBank/DDBJ whole genome shotgun (WGS) entry which is preliminary data.</text>
</comment>
<keyword evidence="3" id="KW-0597">Phosphoprotein</keyword>
<feature type="transmembrane region" description="Helical" evidence="7">
    <location>
        <begin position="6"/>
        <end position="30"/>
    </location>
</feature>
<feature type="transmembrane region" description="Helical" evidence="7">
    <location>
        <begin position="213"/>
        <end position="236"/>
    </location>
</feature>
<keyword evidence="7" id="KW-0812">Transmembrane</keyword>
<keyword evidence="4 9" id="KW-0808">Transferase</keyword>
<keyword evidence="7" id="KW-0472">Membrane</keyword>
<evidence type="ECO:0000256" key="2">
    <source>
        <dbReference type="ARBA" id="ARBA00012438"/>
    </source>
</evidence>
<evidence type="ECO:0000256" key="5">
    <source>
        <dbReference type="ARBA" id="ARBA00022777"/>
    </source>
</evidence>
<dbReference type="SUPFAM" id="SSF55890">
    <property type="entry name" value="Sporulation response regulatory protein Spo0B"/>
    <property type="match status" value="1"/>
</dbReference>
<keyword evidence="10" id="KW-1185">Reference proteome</keyword>
<feature type="transmembrane region" description="Helical" evidence="7">
    <location>
        <begin position="180"/>
        <end position="201"/>
    </location>
</feature>
<evidence type="ECO:0000313" key="9">
    <source>
        <dbReference type="EMBL" id="TEB09273.1"/>
    </source>
</evidence>
<dbReference type="Pfam" id="PF14689">
    <property type="entry name" value="SPOB_a"/>
    <property type="match status" value="1"/>
</dbReference>
<dbReference type="InterPro" id="IPR004358">
    <property type="entry name" value="Sig_transdc_His_kin-like_C"/>
</dbReference>
<dbReference type="Gene3D" id="3.30.565.10">
    <property type="entry name" value="Histidine kinase-like ATPase, C-terminal domain"/>
    <property type="match status" value="1"/>
</dbReference>
<evidence type="ECO:0000256" key="7">
    <source>
        <dbReference type="SAM" id="Phobius"/>
    </source>
</evidence>
<keyword evidence="5" id="KW-0418">Kinase</keyword>